<sequence>MTVLAHARARMIPTVTYAAVQFLLKSTSGCKTGQEQLSGLKPNEKRTSRGTLSAAVCECDVNGSRTGIGRLVRRVAHGLDAVREAQLEWERQAKSIPGIKVAY</sequence>
<gene>
    <name evidence="1" type="ORF">NDU88_003320</name>
</gene>
<keyword evidence="2" id="KW-1185">Reference proteome</keyword>
<evidence type="ECO:0000313" key="2">
    <source>
        <dbReference type="Proteomes" id="UP001066276"/>
    </source>
</evidence>
<dbReference type="EMBL" id="JANPWB010000001">
    <property type="protein sequence ID" value="KAJ1215712.1"/>
    <property type="molecule type" value="Genomic_DNA"/>
</dbReference>
<organism evidence="1 2">
    <name type="scientific">Pleurodeles waltl</name>
    <name type="common">Iberian ribbed newt</name>
    <dbReference type="NCBI Taxonomy" id="8319"/>
    <lineage>
        <taxon>Eukaryota</taxon>
        <taxon>Metazoa</taxon>
        <taxon>Chordata</taxon>
        <taxon>Craniata</taxon>
        <taxon>Vertebrata</taxon>
        <taxon>Euteleostomi</taxon>
        <taxon>Amphibia</taxon>
        <taxon>Batrachia</taxon>
        <taxon>Caudata</taxon>
        <taxon>Salamandroidea</taxon>
        <taxon>Salamandridae</taxon>
        <taxon>Pleurodelinae</taxon>
        <taxon>Pleurodeles</taxon>
    </lineage>
</organism>
<accession>A0AAV7WS21</accession>
<reference evidence="1" key="1">
    <citation type="journal article" date="2022" name="bioRxiv">
        <title>Sequencing and chromosome-scale assembly of the giantPleurodeles waltlgenome.</title>
        <authorList>
            <person name="Brown T."/>
            <person name="Elewa A."/>
            <person name="Iarovenko S."/>
            <person name="Subramanian E."/>
            <person name="Araus A.J."/>
            <person name="Petzold A."/>
            <person name="Susuki M."/>
            <person name="Suzuki K.-i.T."/>
            <person name="Hayashi T."/>
            <person name="Toyoda A."/>
            <person name="Oliveira C."/>
            <person name="Osipova E."/>
            <person name="Leigh N.D."/>
            <person name="Simon A."/>
            <person name="Yun M.H."/>
        </authorList>
    </citation>
    <scope>NUCLEOTIDE SEQUENCE</scope>
    <source>
        <strain evidence="1">20211129_DDA</strain>
        <tissue evidence="1">Liver</tissue>
    </source>
</reference>
<protein>
    <submittedName>
        <fullName evidence="1">Uncharacterized protein</fullName>
    </submittedName>
</protein>
<name>A0AAV7WS21_PLEWA</name>
<dbReference type="AlphaFoldDB" id="A0AAV7WS21"/>
<dbReference type="Proteomes" id="UP001066276">
    <property type="component" value="Chromosome 1_1"/>
</dbReference>
<proteinExistence type="predicted"/>
<comment type="caution">
    <text evidence="1">The sequence shown here is derived from an EMBL/GenBank/DDBJ whole genome shotgun (WGS) entry which is preliminary data.</text>
</comment>
<evidence type="ECO:0000313" key="1">
    <source>
        <dbReference type="EMBL" id="KAJ1215712.1"/>
    </source>
</evidence>